<name>A0A4U8UTW4_STECR</name>
<protein>
    <submittedName>
        <fullName evidence="1">Uncharacterized protein</fullName>
    </submittedName>
</protein>
<dbReference type="Proteomes" id="UP000298663">
    <property type="component" value="Unassembled WGS sequence"/>
</dbReference>
<proteinExistence type="predicted"/>
<reference evidence="1 2" key="1">
    <citation type="journal article" date="2015" name="Genome Biol.">
        <title>Comparative genomics of Steinernema reveals deeply conserved gene regulatory networks.</title>
        <authorList>
            <person name="Dillman A.R."/>
            <person name="Macchietto M."/>
            <person name="Porter C.F."/>
            <person name="Rogers A."/>
            <person name="Williams B."/>
            <person name="Antoshechkin I."/>
            <person name="Lee M.M."/>
            <person name="Goodwin Z."/>
            <person name="Lu X."/>
            <person name="Lewis E.E."/>
            <person name="Goodrich-Blair H."/>
            <person name="Stock S.P."/>
            <person name="Adams B.J."/>
            <person name="Sternberg P.W."/>
            <person name="Mortazavi A."/>
        </authorList>
    </citation>
    <scope>NUCLEOTIDE SEQUENCE [LARGE SCALE GENOMIC DNA]</scope>
    <source>
        <strain evidence="1 2">ALL</strain>
    </source>
</reference>
<accession>A0A4U8UTW4</accession>
<sequence>MTFVPTLLERNKQVMNIENEAAIALAFYRLNLPHYAAHQEAKHSVYIAGVDAVPTSSEEWASEMFLRRFWNEWNLVHEESTKGTLPGSRKVTVQSPSFTSDYTASASDELRFHGKHSLELQ</sequence>
<keyword evidence="2" id="KW-1185">Reference proteome</keyword>
<gene>
    <name evidence="1" type="ORF">L596_003524</name>
</gene>
<comment type="caution">
    <text evidence="1">The sequence shown here is derived from an EMBL/GenBank/DDBJ whole genome shotgun (WGS) entry which is preliminary data.</text>
</comment>
<evidence type="ECO:0000313" key="2">
    <source>
        <dbReference type="Proteomes" id="UP000298663"/>
    </source>
</evidence>
<organism evidence="1 2">
    <name type="scientific">Steinernema carpocapsae</name>
    <name type="common">Entomopathogenic nematode</name>
    <dbReference type="NCBI Taxonomy" id="34508"/>
    <lineage>
        <taxon>Eukaryota</taxon>
        <taxon>Metazoa</taxon>
        <taxon>Ecdysozoa</taxon>
        <taxon>Nematoda</taxon>
        <taxon>Chromadorea</taxon>
        <taxon>Rhabditida</taxon>
        <taxon>Tylenchina</taxon>
        <taxon>Panagrolaimomorpha</taxon>
        <taxon>Strongyloidoidea</taxon>
        <taxon>Steinernematidae</taxon>
        <taxon>Steinernema</taxon>
    </lineage>
</organism>
<reference evidence="1 2" key="2">
    <citation type="journal article" date="2019" name="G3 (Bethesda)">
        <title>Hybrid Assembly of the Genome of the Entomopathogenic Nematode Steinernema carpocapsae Identifies the X-Chromosome.</title>
        <authorList>
            <person name="Serra L."/>
            <person name="Macchietto M."/>
            <person name="Macias-Munoz A."/>
            <person name="McGill C.J."/>
            <person name="Rodriguez I.M."/>
            <person name="Rodriguez B."/>
            <person name="Murad R."/>
            <person name="Mortazavi A."/>
        </authorList>
    </citation>
    <scope>NUCLEOTIDE SEQUENCE [LARGE SCALE GENOMIC DNA]</scope>
    <source>
        <strain evidence="1 2">ALL</strain>
    </source>
</reference>
<evidence type="ECO:0000313" key="1">
    <source>
        <dbReference type="EMBL" id="TMS36334.1"/>
    </source>
</evidence>
<dbReference type="EMBL" id="AZBU02000001">
    <property type="protein sequence ID" value="TMS36334.1"/>
    <property type="molecule type" value="Genomic_DNA"/>
</dbReference>
<dbReference type="AlphaFoldDB" id="A0A4U8UTW4"/>